<comment type="caution">
    <text evidence="1">The sequence shown here is derived from an EMBL/GenBank/DDBJ whole genome shotgun (WGS) entry which is preliminary data.</text>
</comment>
<dbReference type="RefSeq" id="WP_107817927.1">
    <property type="nucleotide sequence ID" value="NZ_QAOH01000022.1"/>
</dbReference>
<evidence type="ECO:0008006" key="3">
    <source>
        <dbReference type="Google" id="ProtNLM"/>
    </source>
</evidence>
<proteinExistence type="predicted"/>
<name>A0A2T5H5N0_9RHOB</name>
<dbReference type="EMBL" id="QAOH01000022">
    <property type="protein sequence ID" value="PTQ66849.1"/>
    <property type="molecule type" value="Genomic_DNA"/>
</dbReference>
<sequence length="253" mass="28046">MTDKIEIIDHDSWAYNLPKTRTAGKITIGDIPGVLPFTGVRNPLTTSSTSQKVALTYRTAANNFVPKVGAAESLAEAAVAHEALSSGKFYDVEFQPVRFQYEHSAGGVHWHTIDLRLTLRNGLACFVFVRNATSLSKPQTIAEITAIRQAAPRAEAHKFIVIDADGYNRARRDNLRRMHHFTCFEPDPQSDALVEAAAYDLKTLWRISDLFNVIDLPNGHIMKSCLRLIARGALKANLNAVIGAHSRLWRAAK</sequence>
<gene>
    <name evidence="1" type="ORF">C8N42_12237</name>
</gene>
<protein>
    <recommendedName>
        <fullName evidence="3">TnsA endonuclease-like protein</fullName>
    </recommendedName>
</protein>
<reference evidence="1 2" key="1">
    <citation type="submission" date="2018-04" db="EMBL/GenBank/DDBJ databases">
        <title>Genomic Encyclopedia of Archaeal and Bacterial Type Strains, Phase II (KMG-II): from individual species to whole genera.</title>
        <authorList>
            <person name="Goeker M."/>
        </authorList>
    </citation>
    <scope>NUCLEOTIDE SEQUENCE [LARGE SCALE GENOMIC DNA]</scope>
    <source>
        <strain evidence="1 2">DSM 100434</strain>
    </source>
</reference>
<accession>A0A2T5H5N0</accession>
<dbReference type="Proteomes" id="UP000244077">
    <property type="component" value="Unassembled WGS sequence"/>
</dbReference>
<dbReference type="AlphaFoldDB" id="A0A2T5H5N0"/>
<organism evidence="1 2">
    <name type="scientific">Celeribacter persicus</name>
    <dbReference type="NCBI Taxonomy" id="1651082"/>
    <lineage>
        <taxon>Bacteria</taxon>
        <taxon>Pseudomonadati</taxon>
        <taxon>Pseudomonadota</taxon>
        <taxon>Alphaproteobacteria</taxon>
        <taxon>Rhodobacterales</taxon>
        <taxon>Roseobacteraceae</taxon>
        <taxon>Celeribacter</taxon>
    </lineage>
</organism>
<evidence type="ECO:0000313" key="2">
    <source>
        <dbReference type="Proteomes" id="UP000244077"/>
    </source>
</evidence>
<keyword evidence="2" id="KW-1185">Reference proteome</keyword>
<dbReference type="OrthoDB" id="7724038at2"/>
<evidence type="ECO:0000313" key="1">
    <source>
        <dbReference type="EMBL" id="PTQ66849.1"/>
    </source>
</evidence>